<gene>
    <name evidence="9" type="ORF">glysoja_041577</name>
</gene>
<dbReference type="Pfam" id="PF08292">
    <property type="entry name" value="RNA_pol_Rbc25"/>
    <property type="match status" value="1"/>
</dbReference>
<dbReference type="InterPro" id="IPR043367">
    <property type="entry name" value="PLIP1/2/3"/>
</dbReference>
<evidence type="ECO:0000256" key="4">
    <source>
        <dbReference type="ARBA" id="ARBA00023242"/>
    </source>
</evidence>
<dbReference type="SUPFAM" id="SSF53474">
    <property type="entry name" value="alpha/beta-Hydrolases"/>
    <property type="match status" value="1"/>
</dbReference>
<dbReference type="Gene3D" id="3.30.1490.120">
    <property type="entry name" value="RNA polymerase Rpb7-like, N-terminal domain"/>
    <property type="match status" value="1"/>
</dbReference>
<protein>
    <submittedName>
        <fullName evidence="9">DNA-directed RNA polymerase III subunit RPC8</fullName>
    </submittedName>
</protein>
<dbReference type="InterPro" id="IPR029058">
    <property type="entry name" value="AB_hydrolase_fold"/>
</dbReference>
<name>A0A0B2QD82_GLYSO</name>
<feature type="domain" description="Fungal lipase-type" evidence="6">
    <location>
        <begin position="353"/>
        <end position="490"/>
    </location>
</feature>
<keyword evidence="2" id="KW-0378">Hydrolase</keyword>
<dbReference type="Pfam" id="PF01764">
    <property type="entry name" value="Lipase_3"/>
    <property type="match status" value="1"/>
</dbReference>
<evidence type="ECO:0000313" key="9">
    <source>
        <dbReference type="EMBL" id="KHN19225.1"/>
    </source>
</evidence>
<sequence length="929" mass="103823">MDALCLHSSICGIAPSPSILITATARANDYASLSQVKAVGSSSLFSIFSFRYPLKSFWPRPTGNATGYNDAVLAENATAETEQPEGEGEGQNGNWVFKIFHIRSVWRGEQRSDDNDEEEAVTNGQTDEEEEECDDCRVDYDDDEEEEENEEVSFDRDSFSRMLRRVSLSEARFYARISHLGNLAYCIPKIKPGKLFKHYGLRFVTSSIEKKELAMAAEKNQISQKEETNEKDVDETKEEKNNGGYMISASAVYEIAASAASYLHAQTRSILSLTSSDAAEGEGSIEAINESFNGDKMRNTEEANLKATTDSVTAVVAANEQVKQAFADDLNSTSSSPCEWFVCDDDQTSTRYFVIQGSESFASWQANLLFEPVQFEGLDVHVHRGIYEAAKGTYQQMLPEIRAHLKSHGSRATFRFTGHSLGGSLALLVNLMLPIRKEALFSSLLPVITFGAPSIMCGGDTLLDMLGLPRSHVQAITLHRDIVPRAFSCQYPNHLVELLKAVNGNFRNHPCLNNQKLLYAPMGELLILQPDENFSPSHHLLPSGSGLYILSGSLSESSDTLKQIYKAQMVFLNTPHPLEILSDRSAYGFGGTIQRDHDMNSYLKCVRTVIRQELNQIRKARREQRQKVWWPLVLPRGSDTNIVGGSMIQDQPSFSGIIQIGRESLKRGKSETKSRKTQPTTQVRNPNAKLLVAPKASAVSVAPESRHSVVNSSMFYLSKIEHKLPLPPSRFVLPIREAIHMELEKLFLDKVIANLGLCISVYDIRSIDGGFIFPGDGAPTYTVVFNLIMFRPFEKEIITARLLSSDADGLRLTIGFFDDIYIPASRLPDPNHFVETEQKKRVFSGQESTTNSSSKKGVWYWDYNEQEYPIQDTDVIKFRVTNVSYPQIPVEQPKESKPFAPMLISGAMDDDGLGPVSWWFADEDEDEDE</sequence>
<dbReference type="InterPro" id="IPR002921">
    <property type="entry name" value="Fungal_lipase-type"/>
</dbReference>
<feature type="region of interest" description="Disordered" evidence="5">
    <location>
        <begin position="219"/>
        <end position="239"/>
    </location>
</feature>
<dbReference type="Gene3D" id="2.40.50.140">
    <property type="entry name" value="Nucleic acid-binding proteins"/>
    <property type="match status" value="1"/>
</dbReference>
<dbReference type="SUPFAM" id="SSF88798">
    <property type="entry name" value="N-terminal, heterodimerisation domain of RBP7 (RpoE)"/>
    <property type="match status" value="1"/>
</dbReference>
<evidence type="ECO:0000256" key="1">
    <source>
        <dbReference type="ARBA" id="ARBA00022478"/>
    </source>
</evidence>
<feature type="domain" description="RNA polymerase III subunit Rpc25" evidence="8">
    <location>
        <begin position="796"/>
        <end position="919"/>
    </location>
</feature>
<keyword evidence="3" id="KW-0804">Transcription</keyword>
<dbReference type="GO" id="GO:0006629">
    <property type="term" value="P:lipid metabolic process"/>
    <property type="evidence" value="ECO:0007669"/>
    <property type="project" value="InterPro"/>
</dbReference>
<dbReference type="Gene3D" id="3.40.50.1820">
    <property type="entry name" value="alpha/beta hydrolase"/>
    <property type="match status" value="1"/>
</dbReference>
<dbReference type="PANTHER" id="PTHR46483">
    <property type="entry name" value="PHOSPHOLIPASE A1 PLIP2, CHLOROPLASTIC"/>
    <property type="match status" value="1"/>
</dbReference>
<evidence type="ECO:0000256" key="3">
    <source>
        <dbReference type="ARBA" id="ARBA00023163"/>
    </source>
</evidence>
<organism evidence="9">
    <name type="scientific">Glycine soja</name>
    <name type="common">Wild soybean</name>
    <dbReference type="NCBI Taxonomy" id="3848"/>
    <lineage>
        <taxon>Eukaryota</taxon>
        <taxon>Viridiplantae</taxon>
        <taxon>Streptophyta</taxon>
        <taxon>Embryophyta</taxon>
        <taxon>Tracheophyta</taxon>
        <taxon>Spermatophyta</taxon>
        <taxon>Magnoliopsida</taxon>
        <taxon>eudicotyledons</taxon>
        <taxon>Gunneridae</taxon>
        <taxon>Pentapetalae</taxon>
        <taxon>rosids</taxon>
        <taxon>fabids</taxon>
        <taxon>Fabales</taxon>
        <taxon>Fabaceae</taxon>
        <taxon>Papilionoideae</taxon>
        <taxon>50 kb inversion clade</taxon>
        <taxon>NPAAA clade</taxon>
        <taxon>indigoferoid/millettioid clade</taxon>
        <taxon>Phaseoleae</taxon>
        <taxon>Glycine</taxon>
        <taxon>Glycine subgen. Soja</taxon>
    </lineage>
</organism>
<evidence type="ECO:0000259" key="8">
    <source>
        <dbReference type="Pfam" id="PF08292"/>
    </source>
</evidence>
<dbReference type="FunFam" id="2.40.50.140:FF:000488">
    <property type="entry name" value="Predicted protein"/>
    <property type="match status" value="1"/>
</dbReference>
<evidence type="ECO:0000259" key="7">
    <source>
        <dbReference type="Pfam" id="PF03876"/>
    </source>
</evidence>
<dbReference type="AlphaFoldDB" id="A0A0B2QD82"/>
<dbReference type="GO" id="GO:0008970">
    <property type="term" value="F:phospholipase A1 activity"/>
    <property type="evidence" value="ECO:0007669"/>
    <property type="project" value="InterPro"/>
</dbReference>
<dbReference type="InterPro" id="IPR036898">
    <property type="entry name" value="RNA_pol_Rpb7-like_N_sf"/>
</dbReference>
<dbReference type="InterPro" id="IPR013238">
    <property type="entry name" value="RNA_pol_III_Rbc25"/>
</dbReference>
<dbReference type="CDD" id="cd04330">
    <property type="entry name" value="RNAP_III_Rpc25_N"/>
    <property type="match status" value="1"/>
</dbReference>
<dbReference type="InterPro" id="IPR012340">
    <property type="entry name" value="NA-bd_OB-fold"/>
</dbReference>
<dbReference type="GO" id="GO:0000428">
    <property type="term" value="C:DNA-directed RNA polymerase complex"/>
    <property type="evidence" value="ECO:0007669"/>
    <property type="project" value="UniProtKB-KW"/>
</dbReference>
<dbReference type="EMBL" id="KN659169">
    <property type="protein sequence ID" value="KHN19225.1"/>
    <property type="molecule type" value="Genomic_DNA"/>
</dbReference>
<dbReference type="CDD" id="cd00519">
    <property type="entry name" value="Lipase_3"/>
    <property type="match status" value="1"/>
</dbReference>
<feature type="compositionally biased region" description="Acidic residues" evidence="5">
    <location>
        <begin position="114"/>
        <end position="135"/>
    </location>
</feature>
<dbReference type="Pfam" id="PF03876">
    <property type="entry name" value="SHS2_Rpb7-N"/>
    <property type="match status" value="1"/>
</dbReference>
<feature type="domain" description="RNA polymerase Rpb7-like N-terminal" evidence="7">
    <location>
        <begin position="721"/>
        <end position="777"/>
    </location>
</feature>
<keyword evidence="1 9" id="KW-0240">DNA-directed RNA polymerase</keyword>
<proteinExistence type="predicted"/>
<evidence type="ECO:0000256" key="2">
    <source>
        <dbReference type="ARBA" id="ARBA00022801"/>
    </source>
</evidence>
<accession>A0A0B2QD82</accession>
<evidence type="ECO:0000259" key="6">
    <source>
        <dbReference type="Pfam" id="PF01764"/>
    </source>
</evidence>
<dbReference type="InterPro" id="IPR005576">
    <property type="entry name" value="Rpb7-like_N"/>
</dbReference>
<evidence type="ECO:0000256" key="5">
    <source>
        <dbReference type="SAM" id="MobiDB-lite"/>
    </source>
</evidence>
<keyword evidence="4" id="KW-0539">Nucleus</keyword>
<dbReference type="Proteomes" id="UP000053555">
    <property type="component" value="Unassembled WGS sequence"/>
</dbReference>
<dbReference type="PANTHER" id="PTHR46483:SF4">
    <property type="entry name" value="PHOSPHOLIPASE A1 PLIP2, CHLOROPLASTIC"/>
    <property type="match status" value="1"/>
</dbReference>
<feature type="region of interest" description="Disordered" evidence="5">
    <location>
        <begin position="109"/>
        <end position="135"/>
    </location>
</feature>
<reference evidence="9" key="1">
    <citation type="submission" date="2014-07" db="EMBL/GenBank/DDBJ databases">
        <title>Identification of a novel salt tolerance gene in wild soybean by whole-genome sequencing.</title>
        <authorList>
            <person name="Lam H.-M."/>
            <person name="Qi X."/>
            <person name="Li M.-W."/>
            <person name="Liu X."/>
            <person name="Xie M."/>
            <person name="Ni M."/>
            <person name="Xu X."/>
        </authorList>
    </citation>
    <scope>NUCLEOTIDE SEQUENCE [LARGE SCALE GENOMIC DNA]</scope>
    <source>
        <tissue evidence="9">Root</tissue>
    </source>
</reference>
<dbReference type="GO" id="GO:0006351">
    <property type="term" value="P:DNA-templated transcription"/>
    <property type="evidence" value="ECO:0007669"/>
    <property type="project" value="InterPro"/>
</dbReference>